<evidence type="ECO:0000256" key="5">
    <source>
        <dbReference type="ARBA" id="ARBA00022989"/>
    </source>
</evidence>
<evidence type="ECO:0000256" key="2">
    <source>
        <dbReference type="ARBA" id="ARBA00005814"/>
    </source>
</evidence>
<accession>A0A6P7FK96</accession>
<dbReference type="RefSeq" id="XP_028133590.1">
    <property type="nucleotide sequence ID" value="XM_028277789.1"/>
</dbReference>
<reference evidence="8" key="1">
    <citation type="submission" date="2025-08" db="UniProtKB">
        <authorList>
            <consortium name="RefSeq"/>
        </authorList>
    </citation>
    <scope>IDENTIFICATION</scope>
    <source>
        <tissue evidence="8">Whole insect</tissue>
    </source>
</reference>
<dbReference type="AlphaFoldDB" id="A0A6P7FK96"/>
<dbReference type="InterPro" id="IPR050352">
    <property type="entry name" value="ABCG_transporters"/>
</dbReference>
<dbReference type="GO" id="GO:0005524">
    <property type="term" value="F:ATP binding"/>
    <property type="evidence" value="ECO:0007669"/>
    <property type="project" value="InterPro"/>
</dbReference>
<evidence type="ECO:0000256" key="1">
    <source>
        <dbReference type="ARBA" id="ARBA00004141"/>
    </source>
</evidence>
<protein>
    <submittedName>
        <fullName evidence="8">ATP-binding cassette sub-family G member 1-like</fullName>
    </submittedName>
</protein>
<dbReference type="SUPFAM" id="SSF52540">
    <property type="entry name" value="P-loop containing nucleoside triphosphate hydrolases"/>
    <property type="match status" value="1"/>
</dbReference>
<organism evidence="8">
    <name type="scientific">Diabrotica virgifera virgifera</name>
    <name type="common">western corn rootworm</name>
    <dbReference type="NCBI Taxonomy" id="50390"/>
    <lineage>
        <taxon>Eukaryota</taxon>
        <taxon>Metazoa</taxon>
        <taxon>Ecdysozoa</taxon>
        <taxon>Arthropoda</taxon>
        <taxon>Hexapoda</taxon>
        <taxon>Insecta</taxon>
        <taxon>Pterygota</taxon>
        <taxon>Neoptera</taxon>
        <taxon>Endopterygota</taxon>
        <taxon>Coleoptera</taxon>
        <taxon>Polyphaga</taxon>
        <taxon>Cucujiformia</taxon>
        <taxon>Chrysomeloidea</taxon>
        <taxon>Chrysomelidae</taxon>
        <taxon>Galerucinae</taxon>
        <taxon>Diabroticina</taxon>
        <taxon>Diabroticites</taxon>
        <taxon>Diabrotica</taxon>
    </lineage>
</organism>
<feature type="domain" description="ABC transporter" evidence="7">
    <location>
        <begin position="66"/>
        <end position="163"/>
    </location>
</feature>
<keyword evidence="4" id="KW-0812">Transmembrane</keyword>
<keyword evidence="3" id="KW-0813">Transport</keyword>
<evidence type="ECO:0000256" key="3">
    <source>
        <dbReference type="ARBA" id="ARBA00022448"/>
    </source>
</evidence>
<dbReference type="GO" id="GO:0042626">
    <property type="term" value="F:ATPase-coupled transmembrane transporter activity"/>
    <property type="evidence" value="ECO:0007669"/>
    <property type="project" value="TreeGrafter"/>
</dbReference>
<dbReference type="GO" id="GO:0005886">
    <property type="term" value="C:plasma membrane"/>
    <property type="evidence" value="ECO:0007669"/>
    <property type="project" value="TreeGrafter"/>
</dbReference>
<dbReference type="InterPro" id="IPR027417">
    <property type="entry name" value="P-loop_NTPase"/>
</dbReference>
<dbReference type="OrthoDB" id="66620at2759"/>
<sequence length="200" mass="22438">MEQKDLPSFAKLKINKRPDSLKLELLTIPENTYVNQFDNRVVNVGFRNISYTVKEGIFKTRSRVILDSINGDFSGGELTAIMGPSGAGKTMLLNILAGYTSKGVLGEKLINDKPRNELAFQRKSCYIMQDDDLQPLLTVSESMTIAASLKMSSKYTWKEKKNRVCLLFKFMEIIKDPNILLSLICQNISFPLLCSSSIGN</sequence>
<dbReference type="Pfam" id="PF00005">
    <property type="entry name" value="ABC_tran"/>
    <property type="match status" value="1"/>
</dbReference>
<name>A0A6P7FK96_DIAVI</name>
<dbReference type="InParanoid" id="A0A6P7FK96"/>
<comment type="subcellular location">
    <subcellularLocation>
        <location evidence="1">Membrane</location>
        <topology evidence="1">Multi-pass membrane protein</topology>
    </subcellularLocation>
</comment>
<evidence type="ECO:0000259" key="7">
    <source>
        <dbReference type="Pfam" id="PF00005"/>
    </source>
</evidence>
<evidence type="ECO:0000256" key="6">
    <source>
        <dbReference type="ARBA" id="ARBA00023136"/>
    </source>
</evidence>
<dbReference type="GO" id="GO:0016887">
    <property type="term" value="F:ATP hydrolysis activity"/>
    <property type="evidence" value="ECO:0007669"/>
    <property type="project" value="InterPro"/>
</dbReference>
<keyword evidence="6" id="KW-0472">Membrane</keyword>
<evidence type="ECO:0000313" key="8">
    <source>
        <dbReference type="RefSeq" id="XP_028133590.1"/>
    </source>
</evidence>
<proteinExistence type="inferred from homology"/>
<dbReference type="InterPro" id="IPR003439">
    <property type="entry name" value="ABC_transporter-like_ATP-bd"/>
</dbReference>
<gene>
    <name evidence="8" type="primary">LOC114328838</name>
</gene>
<dbReference type="Gene3D" id="3.40.50.300">
    <property type="entry name" value="P-loop containing nucleotide triphosphate hydrolases"/>
    <property type="match status" value="1"/>
</dbReference>
<dbReference type="PANTHER" id="PTHR48041:SF133">
    <property type="entry name" value="GH24286P"/>
    <property type="match status" value="1"/>
</dbReference>
<keyword evidence="5" id="KW-1133">Transmembrane helix</keyword>
<evidence type="ECO:0000256" key="4">
    <source>
        <dbReference type="ARBA" id="ARBA00022692"/>
    </source>
</evidence>
<dbReference type="PANTHER" id="PTHR48041">
    <property type="entry name" value="ABC TRANSPORTER G FAMILY MEMBER 28"/>
    <property type="match status" value="1"/>
</dbReference>
<comment type="similarity">
    <text evidence="2">Belongs to the ABC transporter superfamily. ABCG family. Eye pigment precursor importer (TC 3.A.1.204) subfamily.</text>
</comment>